<dbReference type="AlphaFoldDB" id="A0AAD9ZRB6"/>
<organism evidence="2 3">
    <name type="scientific">Dipteronia sinensis</name>
    <dbReference type="NCBI Taxonomy" id="43782"/>
    <lineage>
        <taxon>Eukaryota</taxon>
        <taxon>Viridiplantae</taxon>
        <taxon>Streptophyta</taxon>
        <taxon>Embryophyta</taxon>
        <taxon>Tracheophyta</taxon>
        <taxon>Spermatophyta</taxon>
        <taxon>Magnoliopsida</taxon>
        <taxon>eudicotyledons</taxon>
        <taxon>Gunneridae</taxon>
        <taxon>Pentapetalae</taxon>
        <taxon>rosids</taxon>
        <taxon>malvids</taxon>
        <taxon>Sapindales</taxon>
        <taxon>Sapindaceae</taxon>
        <taxon>Hippocastanoideae</taxon>
        <taxon>Acereae</taxon>
        <taxon>Dipteronia</taxon>
    </lineage>
</organism>
<dbReference type="InterPro" id="IPR012337">
    <property type="entry name" value="RNaseH-like_sf"/>
</dbReference>
<name>A0AAD9ZRB6_9ROSI</name>
<evidence type="ECO:0000259" key="1">
    <source>
        <dbReference type="Pfam" id="PF13456"/>
    </source>
</evidence>
<accession>A0AAD9ZRB6</accession>
<keyword evidence="3" id="KW-1185">Reference proteome</keyword>
<dbReference type="InterPro" id="IPR002156">
    <property type="entry name" value="RNaseH_domain"/>
</dbReference>
<proteinExistence type="predicted"/>
<dbReference type="InterPro" id="IPR044730">
    <property type="entry name" value="RNase_H-like_dom_plant"/>
</dbReference>
<feature type="domain" description="RNase H type-1" evidence="1">
    <location>
        <begin position="362"/>
        <end position="432"/>
    </location>
</feature>
<dbReference type="InterPro" id="IPR036397">
    <property type="entry name" value="RNaseH_sf"/>
</dbReference>
<reference evidence="2" key="1">
    <citation type="journal article" date="2023" name="Plant J.">
        <title>Genome sequences and population genomics provide insights into the demographic history, inbreeding, and mutation load of two 'living fossil' tree species of Dipteronia.</title>
        <authorList>
            <person name="Feng Y."/>
            <person name="Comes H.P."/>
            <person name="Chen J."/>
            <person name="Zhu S."/>
            <person name="Lu R."/>
            <person name="Zhang X."/>
            <person name="Li P."/>
            <person name="Qiu J."/>
            <person name="Olsen K.M."/>
            <person name="Qiu Y."/>
        </authorList>
    </citation>
    <scope>NUCLEOTIDE SEQUENCE</scope>
    <source>
        <strain evidence="2">NBL</strain>
    </source>
</reference>
<dbReference type="PANTHER" id="PTHR33116">
    <property type="entry name" value="REVERSE TRANSCRIPTASE ZINC-BINDING DOMAIN-CONTAINING PROTEIN-RELATED-RELATED"/>
    <property type="match status" value="1"/>
</dbReference>
<dbReference type="Gene3D" id="3.30.420.10">
    <property type="entry name" value="Ribonuclease H-like superfamily/Ribonuclease H"/>
    <property type="match status" value="1"/>
</dbReference>
<dbReference type="GO" id="GO:0003676">
    <property type="term" value="F:nucleic acid binding"/>
    <property type="evidence" value="ECO:0007669"/>
    <property type="project" value="InterPro"/>
</dbReference>
<dbReference type="GO" id="GO:0004523">
    <property type="term" value="F:RNA-DNA hybrid ribonuclease activity"/>
    <property type="evidence" value="ECO:0007669"/>
    <property type="project" value="InterPro"/>
</dbReference>
<dbReference type="Proteomes" id="UP001281410">
    <property type="component" value="Unassembled WGS sequence"/>
</dbReference>
<gene>
    <name evidence="2" type="ORF">Dsin_028052</name>
</gene>
<evidence type="ECO:0000313" key="2">
    <source>
        <dbReference type="EMBL" id="KAK3188491.1"/>
    </source>
</evidence>
<evidence type="ECO:0000313" key="3">
    <source>
        <dbReference type="Proteomes" id="UP001281410"/>
    </source>
</evidence>
<dbReference type="PANTHER" id="PTHR33116:SF86">
    <property type="entry name" value="REVERSE TRANSCRIPTASE DOMAIN-CONTAINING PROTEIN"/>
    <property type="match status" value="1"/>
</dbReference>
<protein>
    <recommendedName>
        <fullName evidence="1">RNase H type-1 domain-containing protein</fullName>
    </recommendedName>
</protein>
<sequence>MACMLESLSIVINGEVCGSIKPSRGQVINYNKSVMCFSKNILWAEGDRLASFVGVRLVKCHERYLSLPSLDCRNKRHLFNGIKDRIWAKIKGWKGMVLSIGGKEVLLKAVIQAIPTYTMSLFKLPRLCNRFWWGGSEEKSKLHWCDWRRMCTTKVEGEANPKIKGFSIWQGLLWGRGIIEMGSHYWESNHWLPTLANLAKRGVPSDGYCPRCHCRPKLMSHALWGWRALFKVRENCLFLKGLELTDAMHFHDFMLICLKSLNFKDLELLCVIFWRVWFCRNQLIHNLSNSDLGDVVSWATHFLDEWRSIHKVDTTNLLRNVALNPKCRPPVEGSWKINTDAASCYRDRLISLGIIIRDVTGKLAMEAGLVPFQIETDSLQVVDLVSKGVPSSADVGSIIGEISGFLRSLPRCSICHIPRKGNAAAHTLAKMALSVDSDSCWVDACPPCVERIVQFDAPV</sequence>
<dbReference type="EMBL" id="JANJYJ010000009">
    <property type="protein sequence ID" value="KAK3188491.1"/>
    <property type="molecule type" value="Genomic_DNA"/>
</dbReference>
<dbReference type="Pfam" id="PF13456">
    <property type="entry name" value="RVT_3"/>
    <property type="match status" value="1"/>
</dbReference>
<dbReference type="SUPFAM" id="SSF53098">
    <property type="entry name" value="Ribonuclease H-like"/>
    <property type="match status" value="1"/>
</dbReference>
<dbReference type="CDD" id="cd06222">
    <property type="entry name" value="RNase_H_like"/>
    <property type="match status" value="1"/>
</dbReference>
<comment type="caution">
    <text evidence="2">The sequence shown here is derived from an EMBL/GenBank/DDBJ whole genome shotgun (WGS) entry which is preliminary data.</text>
</comment>